<dbReference type="Pfam" id="PF01261">
    <property type="entry name" value="AP_endonuc_2"/>
    <property type="match status" value="1"/>
</dbReference>
<dbReference type="RefSeq" id="WP_338447067.1">
    <property type="nucleotide sequence ID" value="NZ_CP144918.1"/>
</dbReference>
<protein>
    <submittedName>
        <fullName evidence="3">Sugar phosphate isomerase/epimerase</fullName>
    </submittedName>
</protein>
<feature type="signal peptide" evidence="1">
    <location>
        <begin position="1"/>
        <end position="23"/>
    </location>
</feature>
<dbReference type="PANTHER" id="PTHR12110:SF41">
    <property type="entry name" value="INOSOSE DEHYDRATASE"/>
    <property type="match status" value="1"/>
</dbReference>
<evidence type="ECO:0000259" key="2">
    <source>
        <dbReference type="Pfam" id="PF01261"/>
    </source>
</evidence>
<evidence type="ECO:0000256" key="1">
    <source>
        <dbReference type="SAM" id="SignalP"/>
    </source>
</evidence>
<keyword evidence="3" id="KW-0413">Isomerase</keyword>
<reference evidence="3 4" key="1">
    <citation type="submission" date="2024-02" db="EMBL/GenBank/DDBJ databases">
        <title>The whole genome sequence of five bacterial samples isolated from Abu Dhabi Sabkha-shore region.</title>
        <authorList>
            <person name="Sudalaimuthuasari N."/>
            <person name="Sarfraz B."/>
            <person name="Tuyisabe J.D."/>
            <person name="Mugisha Ntwali L.D.M."/>
            <person name="Ali A.I.A.A."/>
            <person name="Almansoori S.Z.A."/>
            <person name="Alajami H.S.A."/>
            <person name="Almeqbaali A.A.S."/>
            <person name="Kundu B."/>
            <person name="Saeed E.E."/>
            <person name="Sukumarinath V."/>
            <person name="Mishra A.K."/>
            <person name="Hazzouri K.M."/>
            <person name="Almaskari R."/>
            <person name="Sharma A.K."/>
            <person name="Amiri K.M.A."/>
        </authorList>
    </citation>
    <scope>NUCLEOTIDE SEQUENCE [LARGE SCALE GENOMIC DNA]</scope>
    <source>
        <strain evidence="4">kcgeb_sd</strain>
    </source>
</reference>
<keyword evidence="1" id="KW-0732">Signal</keyword>
<gene>
    <name evidence="3" type="ORF">V5F89_04570</name>
</gene>
<dbReference type="GO" id="GO:0016853">
    <property type="term" value="F:isomerase activity"/>
    <property type="evidence" value="ECO:0007669"/>
    <property type="project" value="UniProtKB-KW"/>
</dbReference>
<dbReference type="Proteomes" id="UP001335183">
    <property type="component" value="Chromosome"/>
</dbReference>
<dbReference type="SUPFAM" id="SSF51658">
    <property type="entry name" value="Xylose isomerase-like"/>
    <property type="match status" value="1"/>
</dbReference>
<accession>A0ABZ2D8T1</accession>
<feature type="chain" id="PRO_5045977742" evidence="1">
    <location>
        <begin position="24"/>
        <end position="298"/>
    </location>
</feature>
<evidence type="ECO:0000313" key="4">
    <source>
        <dbReference type="Proteomes" id="UP001335183"/>
    </source>
</evidence>
<feature type="domain" description="Xylose isomerase-like TIM barrel" evidence="2">
    <location>
        <begin position="51"/>
        <end position="283"/>
    </location>
</feature>
<evidence type="ECO:0000313" key="3">
    <source>
        <dbReference type="EMBL" id="WWA48182.1"/>
    </source>
</evidence>
<dbReference type="InterPro" id="IPR036237">
    <property type="entry name" value="Xyl_isomerase-like_sf"/>
</dbReference>
<keyword evidence="4" id="KW-1185">Reference proteome</keyword>
<dbReference type="Gene3D" id="3.20.20.150">
    <property type="entry name" value="Divalent-metal-dependent TIM barrel enzymes"/>
    <property type="match status" value="1"/>
</dbReference>
<proteinExistence type="predicted"/>
<organism evidence="3 4">
    <name type="scientific">Pelagerythrobacter marensis</name>
    <dbReference type="NCBI Taxonomy" id="543877"/>
    <lineage>
        <taxon>Bacteria</taxon>
        <taxon>Pseudomonadati</taxon>
        <taxon>Pseudomonadota</taxon>
        <taxon>Alphaproteobacteria</taxon>
        <taxon>Sphingomonadales</taxon>
        <taxon>Erythrobacteraceae</taxon>
        <taxon>Pelagerythrobacter</taxon>
    </lineage>
</organism>
<dbReference type="InterPro" id="IPR013022">
    <property type="entry name" value="Xyl_isomerase-like_TIM-brl"/>
</dbReference>
<dbReference type="InterPro" id="IPR050312">
    <property type="entry name" value="IolE/XylAMocC-like"/>
</dbReference>
<dbReference type="EMBL" id="CP144918">
    <property type="protein sequence ID" value="WWA48182.1"/>
    <property type="molecule type" value="Genomic_DNA"/>
</dbReference>
<name>A0ABZ2D8T1_9SPHN</name>
<dbReference type="PANTHER" id="PTHR12110">
    <property type="entry name" value="HYDROXYPYRUVATE ISOMERASE"/>
    <property type="match status" value="1"/>
</dbReference>
<sequence>MVDRRMFFATGLASMALPAAVRAATVSPAIGVQLYMARELLAADFEGAMAAIAATGVRHVEFAGFYERDGRIIRGILERNGLNAVGAHAVRADMADGEVERLIGQCAEIGMDYVVAPIPLVPAFRSLVGKSDNAFRDAIAALTRDDFLRTAERFNVIGGKVKEAGMRFAYHTHGLDFVRFGGRYAFDDMIERCDPELVVFELDIGNTVAAGVDPLPYLKRLGSRAPLAHLKDWKPGFEPAVDRIPQTAPIGTGAVDFGAAMKAMAAAGVRYAFVEEEETPANRVIEAIGKAYRFLSAL</sequence>